<reference evidence="3 4" key="1">
    <citation type="submission" date="2016-10" db="EMBL/GenBank/DDBJ databases">
        <authorList>
            <person name="de Groot N.N."/>
        </authorList>
    </citation>
    <scope>NUCLEOTIDE SEQUENCE [LARGE SCALE GENOMIC DNA]</scope>
    <source>
        <strain evidence="3 4">JCM 10630</strain>
    </source>
</reference>
<feature type="region of interest" description="Disordered" evidence="1">
    <location>
        <begin position="1"/>
        <end position="25"/>
    </location>
</feature>
<dbReference type="AlphaFoldDB" id="A0A1G7DX31"/>
<dbReference type="RefSeq" id="WP_169716326.1">
    <property type="nucleotide sequence ID" value="NZ_CBCSET010000001.1"/>
</dbReference>
<evidence type="ECO:0008006" key="6">
    <source>
        <dbReference type="Google" id="ProtNLM"/>
    </source>
</evidence>
<feature type="compositionally biased region" description="Polar residues" evidence="1">
    <location>
        <begin position="1"/>
        <end position="18"/>
    </location>
</feature>
<dbReference type="EMBL" id="FNAE01000003">
    <property type="protein sequence ID" value="SDE56008.1"/>
    <property type="molecule type" value="Genomic_DNA"/>
</dbReference>
<dbReference type="Proteomes" id="UP001278050">
    <property type="component" value="Unassembled WGS sequence"/>
</dbReference>
<sequence>MSLQDNTAQYPTTEQQQEPVGGFIIDGQGREVPITEDMIKQACDALEESRQRASQQA</sequence>
<proteinExistence type="predicted"/>
<dbReference type="Proteomes" id="UP000182413">
    <property type="component" value="Unassembled WGS sequence"/>
</dbReference>
<evidence type="ECO:0000313" key="4">
    <source>
        <dbReference type="Proteomes" id="UP000182413"/>
    </source>
</evidence>
<keyword evidence="5" id="KW-1185">Reference proteome</keyword>
<protein>
    <recommendedName>
        <fullName evidence="6">Multifunctional fatty acid oxidation complex subunit alpha</fullName>
    </recommendedName>
</protein>
<gene>
    <name evidence="3" type="ORF">SAMN05216575_103125</name>
    <name evidence="2" type="ORF">SIM71_01030</name>
</gene>
<dbReference type="NCBIfam" id="NF045613">
    <property type="entry name" value="PA1571_fam"/>
    <property type="match status" value="1"/>
</dbReference>
<reference evidence="2 5" key="2">
    <citation type="submission" date="2023-11" db="EMBL/GenBank/DDBJ databases">
        <title>MicrobeMod: A computational toolkit for identifying prokaryotic methylation and restriction-modification with nanopore sequencing.</title>
        <authorList>
            <person name="Crits-Christoph A."/>
            <person name="Kang S.C."/>
            <person name="Lee H."/>
            <person name="Ostrov N."/>
        </authorList>
    </citation>
    <scope>NUCLEOTIDE SEQUENCE [LARGE SCALE GENOMIC DNA]</scope>
    <source>
        <strain evidence="2 5">ATCC BAA-571</strain>
    </source>
</reference>
<organism evidence="3 4">
    <name type="scientific">Ectopseudomonas alcaliphila</name>
    <dbReference type="NCBI Taxonomy" id="101564"/>
    <lineage>
        <taxon>Bacteria</taxon>
        <taxon>Pseudomonadati</taxon>
        <taxon>Pseudomonadota</taxon>
        <taxon>Gammaproteobacteria</taxon>
        <taxon>Pseudomonadales</taxon>
        <taxon>Pseudomonadaceae</taxon>
        <taxon>Ectopseudomonas</taxon>
    </lineage>
</organism>
<dbReference type="EMBL" id="JAWXXP010000001">
    <property type="protein sequence ID" value="MDX5990633.1"/>
    <property type="molecule type" value="Genomic_DNA"/>
</dbReference>
<accession>A0A1G7DX31</accession>
<dbReference type="InterPro" id="IPR054635">
    <property type="entry name" value="PA1571-like"/>
</dbReference>
<name>A0A1G7DX31_9GAMM</name>
<evidence type="ECO:0000256" key="1">
    <source>
        <dbReference type="SAM" id="MobiDB-lite"/>
    </source>
</evidence>
<evidence type="ECO:0000313" key="3">
    <source>
        <dbReference type="EMBL" id="SDE56008.1"/>
    </source>
</evidence>
<evidence type="ECO:0000313" key="5">
    <source>
        <dbReference type="Proteomes" id="UP001278050"/>
    </source>
</evidence>
<evidence type="ECO:0000313" key="2">
    <source>
        <dbReference type="EMBL" id="MDX5990633.1"/>
    </source>
</evidence>